<proteinExistence type="predicted"/>
<organism evidence="2 3">
    <name type="scientific">Pleuronectes platessa</name>
    <name type="common">European plaice</name>
    <dbReference type="NCBI Taxonomy" id="8262"/>
    <lineage>
        <taxon>Eukaryota</taxon>
        <taxon>Metazoa</taxon>
        <taxon>Chordata</taxon>
        <taxon>Craniata</taxon>
        <taxon>Vertebrata</taxon>
        <taxon>Euteleostomi</taxon>
        <taxon>Actinopterygii</taxon>
        <taxon>Neopterygii</taxon>
        <taxon>Teleostei</taxon>
        <taxon>Neoteleostei</taxon>
        <taxon>Acanthomorphata</taxon>
        <taxon>Carangaria</taxon>
        <taxon>Pleuronectiformes</taxon>
        <taxon>Pleuronectoidei</taxon>
        <taxon>Pleuronectidae</taxon>
        <taxon>Pleuronectes</taxon>
    </lineage>
</organism>
<reference evidence="2" key="1">
    <citation type="submission" date="2020-03" db="EMBL/GenBank/DDBJ databases">
        <authorList>
            <person name="Weist P."/>
        </authorList>
    </citation>
    <scope>NUCLEOTIDE SEQUENCE</scope>
</reference>
<comment type="caution">
    <text evidence="2">The sequence shown here is derived from an EMBL/GenBank/DDBJ whole genome shotgun (WGS) entry which is preliminary data.</text>
</comment>
<feature type="region of interest" description="Disordered" evidence="1">
    <location>
        <begin position="25"/>
        <end position="52"/>
    </location>
</feature>
<gene>
    <name evidence="2" type="ORF">PLEPLA_LOCUS1265</name>
</gene>
<protein>
    <submittedName>
        <fullName evidence="2">Uncharacterized protein</fullName>
    </submittedName>
</protein>
<dbReference type="EMBL" id="CADEAL010000059">
    <property type="protein sequence ID" value="CAB1413565.1"/>
    <property type="molecule type" value="Genomic_DNA"/>
</dbReference>
<keyword evidence="3" id="KW-1185">Reference proteome</keyword>
<sequence length="118" mass="12943">MQLGGSVVVTSRLAVSGQGTGPAVGSFDAANQANTSIHTQPTDTHTPRDELEAAPRVRQLSLACRSNGRRSVCLAPPRRRWPVNKSACWWPVGSRHTDLRCGRFTAEESRIEQCYIHC</sequence>
<name>A0A9N7Y0Y8_PLEPL</name>
<accession>A0A9N7Y0Y8</accession>
<evidence type="ECO:0000313" key="2">
    <source>
        <dbReference type="EMBL" id="CAB1413565.1"/>
    </source>
</evidence>
<evidence type="ECO:0000313" key="3">
    <source>
        <dbReference type="Proteomes" id="UP001153269"/>
    </source>
</evidence>
<dbReference type="Proteomes" id="UP001153269">
    <property type="component" value="Unassembled WGS sequence"/>
</dbReference>
<evidence type="ECO:0000256" key="1">
    <source>
        <dbReference type="SAM" id="MobiDB-lite"/>
    </source>
</evidence>
<dbReference type="AlphaFoldDB" id="A0A9N7Y0Y8"/>
<feature type="compositionally biased region" description="Polar residues" evidence="1">
    <location>
        <begin position="29"/>
        <end position="44"/>
    </location>
</feature>